<reference evidence="1 2" key="1">
    <citation type="submission" date="2018-05" db="EMBL/GenBank/DDBJ databases">
        <title>Genetic diversity of glacier-inhabiting Cryobacterium bacteria in China and description of Cryobacterium mengkeensis sp. nov. and Arthrobacter glacialis sp. nov.</title>
        <authorList>
            <person name="Liu Q."/>
            <person name="Xin Y.-H."/>
        </authorList>
    </citation>
    <scope>NUCLEOTIDE SEQUENCE [LARGE SCALE GENOMIC DNA]</scope>
    <source>
        <strain evidence="1 2">SK-1</strain>
    </source>
</reference>
<gene>
    <name evidence="1" type="ORF">CTB96_04420</name>
</gene>
<keyword evidence="2" id="KW-1185">Reference proteome</keyword>
<dbReference type="RefSeq" id="WP_110125674.1">
    <property type="nucleotide sequence ID" value="NZ_QHLY01000005.1"/>
</dbReference>
<comment type="caution">
    <text evidence="1">The sequence shown here is derived from an EMBL/GenBank/DDBJ whole genome shotgun (WGS) entry which is preliminary data.</text>
</comment>
<proteinExistence type="predicted"/>
<sequence>MLREVLSVLELLDSPQATGAVVATHLANISPDADITVKTVAGDKGETDFVTVVIPGTNGRRSGGTAPTLGIIGRLGGVGARPELIGYVSDGDGATAAIASAAKLLHMASIGDRLPGDVIVSTHVCAWAPTEPHDPVPFMSSPVDIAAMNEHEVTAEMEAILSIDTTKGNRILNHRGIAISPTVRQGYILRTSEDLLSVLESVTGEPARVLPLSQQDITPYGNGLHHLNSILQPAAASVAPVVGVALTTVTAVAGCATGASHETDIAAAARFSVEVAKGFGAGIVQFHETDEFDRIVGLYGDGTRYQTLGGVLAPTA</sequence>
<evidence type="ECO:0000313" key="1">
    <source>
        <dbReference type="EMBL" id="PXA72147.1"/>
    </source>
</evidence>
<dbReference type="Pfam" id="PF06675">
    <property type="entry name" value="DUF1177"/>
    <property type="match status" value="1"/>
</dbReference>
<evidence type="ECO:0000313" key="2">
    <source>
        <dbReference type="Proteomes" id="UP000246722"/>
    </source>
</evidence>
<organism evidence="1 2">
    <name type="scientific">Cryobacterium arcticum</name>
    <dbReference type="NCBI Taxonomy" id="670052"/>
    <lineage>
        <taxon>Bacteria</taxon>
        <taxon>Bacillati</taxon>
        <taxon>Actinomycetota</taxon>
        <taxon>Actinomycetes</taxon>
        <taxon>Micrococcales</taxon>
        <taxon>Microbacteriaceae</taxon>
        <taxon>Cryobacterium</taxon>
    </lineage>
</organism>
<dbReference type="InterPro" id="IPR009561">
    <property type="entry name" value="DUF1177"/>
</dbReference>
<protein>
    <submittedName>
        <fullName evidence="1">DUF1177 domain-containing protein</fullName>
    </submittedName>
</protein>
<dbReference type="Proteomes" id="UP000246722">
    <property type="component" value="Unassembled WGS sequence"/>
</dbReference>
<dbReference type="OrthoDB" id="9782903at2"/>
<dbReference type="AlphaFoldDB" id="A0A318A471"/>
<name>A0A318A471_9MICO</name>
<dbReference type="EMBL" id="QHLY01000005">
    <property type="protein sequence ID" value="PXA72147.1"/>
    <property type="molecule type" value="Genomic_DNA"/>
</dbReference>
<accession>A0A318A471</accession>